<evidence type="ECO:0000256" key="1">
    <source>
        <dbReference type="ARBA" id="ARBA00009865"/>
    </source>
</evidence>
<keyword evidence="6" id="KW-1185">Reference proteome</keyword>
<keyword evidence="3 4" id="KW-0326">Glycosidase</keyword>
<gene>
    <name evidence="5" type="ORF">GCM10011492_18280</name>
</gene>
<evidence type="ECO:0000256" key="4">
    <source>
        <dbReference type="RuleBase" id="RU361187"/>
    </source>
</evidence>
<keyword evidence="2 4" id="KW-0378">Hydrolase</keyword>
<dbReference type="Pfam" id="PF04616">
    <property type="entry name" value="Glyco_hydro_43"/>
    <property type="match status" value="1"/>
</dbReference>
<comment type="similarity">
    <text evidence="1 4">Belongs to the glycosyl hydrolase 43 family.</text>
</comment>
<sequence>MNADPVWSKQSTSTSHPAVWAPSAIKVSTGKYMLTYAAQRKDSSYLRCIGVAFATKATGPYTPAKTPLSCVNGRYGAPDVMAGAASNDSVIDATPRFLTVNGSRGLYVTYKTQHSVGTKGQPGFHYYSTIRMVRVQAASNATAVKIWGASHILTTRPDNIEENPVMVQRGNTFTLFTSLGGYTLCSYHTEYRTSTHPWSWPSTSHRLSFPANTNTCGQGDADVYYSPRAKAYRIFWSGRPGGAGKSHPFYLYSGELGFFSGVPKVTGVDARKS</sequence>
<dbReference type="SUPFAM" id="SSF75005">
    <property type="entry name" value="Arabinanase/levansucrase/invertase"/>
    <property type="match status" value="1"/>
</dbReference>
<dbReference type="GO" id="GO:0004553">
    <property type="term" value="F:hydrolase activity, hydrolyzing O-glycosyl compounds"/>
    <property type="evidence" value="ECO:0007669"/>
    <property type="project" value="InterPro"/>
</dbReference>
<accession>A0A916T202</accession>
<dbReference type="Proteomes" id="UP000636793">
    <property type="component" value="Unassembled WGS sequence"/>
</dbReference>
<protein>
    <submittedName>
        <fullName evidence="5">Uncharacterized protein</fullName>
    </submittedName>
</protein>
<dbReference type="InterPro" id="IPR023296">
    <property type="entry name" value="Glyco_hydro_beta-prop_sf"/>
</dbReference>
<evidence type="ECO:0000313" key="5">
    <source>
        <dbReference type="EMBL" id="GGB28404.1"/>
    </source>
</evidence>
<reference evidence="5" key="1">
    <citation type="journal article" date="2014" name="Int. J. Syst. Evol. Microbiol.">
        <title>Complete genome sequence of Corynebacterium casei LMG S-19264T (=DSM 44701T), isolated from a smear-ripened cheese.</title>
        <authorList>
            <consortium name="US DOE Joint Genome Institute (JGI-PGF)"/>
            <person name="Walter F."/>
            <person name="Albersmeier A."/>
            <person name="Kalinowski J."/>
            <person name="Ruckert C."/>
        </authorList>
    </citation>
    <scope>NUCLEOTIDE SEQUENCE</scope>
    <source>
        <strain evidence="5">CGMCC 1.15085</strain>
    </source>
</reference>
<evidence type="ECO:0000256" key="2">
    <source>
        <dbReference type="ARBA" id="ARBA00022801"/>
    </source>
</evidence>
<dbReference type="AlphaFoldDB" id="A0A916T202"/>
<dbReference type="RefSeq" id="WP_188836719.1">
    <property type="nucleotide sequence ID" value="NZ_BMHI01000003.1"/>
</dbReference>
<comment type="caution">
    <text evidence="5">The sequence shown here is derived from an EMBL/GenBank/DDBJ whole genome shotgun (WGS) entry which is preliminary data.</text>
</comment>
<evidence type="ECO:0000313" key="6">
    <source>
        <dbReference type="Proteomes" id="UP000636793"/>
    </source>
</evidence>
<evidence type="ECO:0000256" key="3">
    <source>
        <dbReference type="ARBA" id="ARBA00023295"/>
    </source>
</evidence>
<dbReference type="GO" id="GO:0005975">
    <property type="term" value="P:carbohydrate metabolic process"/>
    <property type="evidence" value="ECO:0007669"/>
    <property type="project" value="InterPro"/>
</dbReference>
<organism evidence="5 6">
    <name type="scientific">Flexivirga endophytica</name>
    <dbReference type="NCBI Taxonomy" id="1849103"/>
    <lineage>
        <taxon>Bacteria</taxon>
        <taxon>Bacillati</taxon>
        <taxon>Actinomycetota</taxon>
        <taxon>Actinomycetes</taxon>
        <taxon>Micrococcales</taxon>
        <taxon>Dermacoccaceae</taxon>
        <taxon>Flexivirga</taxon>
    </lineage>
</organism>
<reference evidence="5" key="2">
    <citation type="submission" date="2020-09" db="EMBL/GenBank/DDBJ databases">
        <authorList>
            <person name="Sun Q."/>
            <person name="Zhou Y."/>
        </authorList>
    </citation>
    <scope>NUCLEOTIDE SEQUENCE</scope>
    <source>
        <strain evidence="5">CGMCC 1.15085</strain>
    </source>
</reference>
<dbReference type="Gene3D" id="2.115.10.20">
    <property type="entry name" value="Glycosyl hydrolase domain, family 43"/>
    <property type="match status" value="1"/>
</dbReference>
<dbReference type="InterPro" id="IPR006710">
    <property type="entry name" value="Glyco_hydro_43"/>
</dbReference>
<proteinExistence type="inferred from homology"/>
<name>A0A916T202_9MICO</name>
<dbReference type="EMBL" id="BMHI01000003">
    <property type="protein sequence ID" value="GGB28404.1"/>
    <property type="molecule type" value="Genomic_DNA"/>
</dbReference>